<keyword evidence="1" id="KW-0472">Membrane</keyword>
<feature type="transmembrane region" description="Helical" evidence="1">
    <location>
        <begin position="75"/>
        <end position="98"/>
    </location>
</feature>
<dbReference type="OrthoDB" id="3297477at2"/>
<evidence type="ECO:0000313" key="2">
    <source>
        <dbReference type="EMBL" id="KAB1649988.1"/>
    </source>
</evidence>
<feature type="transmembrane region" description="Helical" evidence="1">
    <location>
        <begin position="166"/>
        <end position="188"/>
    </location>
</feature>
<feature type="transmembrane region" description="Helical" evidence="1">
    <location>
        <begin position="195"/>
        <end position="217"/>
    </location>
</feature>
<feature type="transmembrane region" description="Helical" evidence="1">
    <location>
        <begin position="36"/>
        <end position="55"/>
    </location>
</feature>
<comment type="caution">
    <text evidence="2">The sequence shown here is derived from an EMBL/GenBank/DDBJ whole genome shotgun (WGS) entry which is preliminary data.</text>
</comment>
<dbReference type="Proteomes" id="UP000431744">
    <property type="component" value="Unassembled WGS sequence"/>
</dbReference>
<keyword evidence="3" id="KW-1185">Reference proteome</keyword>
<keyword evidence="1" id="KW-0812">Transmembrane</keyword>
<protein>
    <recommendedName>
        <fullName evidence="4">ABC transporter permease</fullName>
    </recommendedName>
</protein>
<evidence type="ECO:0000256" key="1">
    <source>
        <dbReference type="SAM" id="Phobius"/>
    </source>
</evidence>
<gene>
    <name evidence="2" type="ORF">F8O04_07165</name>
</gene>
<dbReference type="RefSeq" id="WP_158028572.1">
    <property type="nucleotide sequence ID" value="NZ_BMHG01000001.1"/>
</dbReference>
<feature type="transmembrane region" description="Helical" evidence="1">
    <location>
        <begin position="122"/>
        <end position="146"/>
    </location>
</feature>
<reference evidence="2 3" key="1">
    <citation type="submission" date="2019-09" db="EMBL/GenBank/DDBJ databases">
        <title>Phylogeny of genus Pseudoclavibacter and closely related genus.</title>
        <authorList>
            <person name="Li Y."/>
        </authorList>
    </citation>
    <scope>NUCLEOTIDE SEQUENCE [LARGE SCALE GENOMIC DNA]</scope>
    <source>
        <strain evidence="2 3">EGI 60007</strain>
    </source>
</reference>
<organism evidence="2 3">
    <name type="scientific">Pseudoclavibacter endophyticus</name>
    <dbReference type="NCBI Taxonomy" id="1778590"/>
    <lineage>
        <taxon>Bacteria</taxon>
        <taxon>Bacillati</taxon>
        <taxon>Actinomycetota</taxon>
        <taxon>Actinomycetes</taxon>
        <taxon>Micrococcales</taxon>
        <taxon>Microbacteriaceae</taxon>
        <taxon>Pseudoclavibacter</taxon>
    </lineage>
</organism>
<sequence>MNSTVPARIAPARTAHQAFLDTVRAELSKLLSLRPMWLAALGTLIATVVLAYFLSNSLGITAESELGLGDGSAQFIDLGIVAIGWTQIGFFVLGVLATTSEYIGGQIRTTLTAIPSRGMQRLAATLALIAVVFPIAVVTALASIASALLETGISPSALDPALTMRIVLNTAAHLTLMAVLAAAVGSIIRKAIPAAAVFVVYLTILSPVLQASQYLYFLPDIAAYTLMYTSPPEGAPAAPIAWLTIIAWTAALYLPALWLFRRRDT</sequence>
<name>A0A6H9WPF4_9MICO</name>
<evidence type="ECO:0008006" key="4">
    <source>
        <dbReference type="Google" id="ProtNLM"/>
    </source>
</evidence>
<accession>A0A6H9WPF4</accession>
<evidence type="ECO:0000313" key="3">
    <source>
        <dbReference type="Proteomes" id="UP000431744"/>
    </source>
</evidence>
<dbReference type="AlphaFoldDB" id="A0A6H9WPF4"/>
<feature type="transmembrane region" description="Helical" evidence="1">
    <location>
        <begin position="237"/>
        <end position="260"/>
    </location>
</feature>
<keyword evidence="1" id="KW-1133">Transmembrane helix</keyword>
<proteinExistence type="predicted"/>
<dbReference type="EMBL" id="WBJY01000001">
    <property type="protein sequence ID" value="KAB1649988.1"/>
    <property type="molecule type" value="Genomic_DNA"/>
</dbReference>